<accession>A0A9N9EAS3</accession>
<proteinExistence type="predicted"/>
<evidence type="ECO:0000313" key="1">
    <source>
        <dbReference type="EMBL" id="CAG8667419.1"/>
    </source>
</evidence>
<sequence length="100" mass="11799">QKGLQLQDNENIDEYTAKLALTDKFPNTNFTNIPFSEVHSPKRKFPELEILLKSPISQYDSEIWTFGILGFKKLGIYTLEFVKFDIQKNGYFMQFKELRN</sequence>
<keyword evidence="2" id="KW-1185">Reference proteome</keyword>
<organism evidence="1 2">
    <name type="scientific">Funneliformis mosseae</name>
    <name type="common">Endomycorrhizal fungus</name>
    <name type="synonym">Glomus mosseae</name>
    <dbReference type="NCBI Taxonomy" id="27381"/>
    <lineage>
        <taxon>Eukaryota</taxon>
        <taxon>Fungi</taxon>
        <taxon>Fungi incertae sedis</taxon>
        <taxon>Mucoromycota</taxon>
        <taxon>Glomeromycotina</taxon>
        <taxon>Glomeromycetes</taxon>
        <taxon>Glomerales</taxon>
        <taxon>Glomeraceae</taxon>
        <taxon>Funneliformis</taxon>
    </lineage>
</organism>
<gene>
    <name evidence="1" type="ORF">FMOSSE_LOCUS12240</name>
</gene>
<comment type="caution">
    <text evidence="1">The sequence shown here is derived from an EMBL/GenBank/DDBJ whole genome shotgun (WGS) entry which is preliminary data.</text>
</comment>
<evidence type="ECO:0000313" key="2">
    <source>
        <dbReference type="Proteomes" id="UP000789375"/>
    </source>
</evidence>
<reference evidence="1" key="1">
    <citation type="submission" date="2021-06" db="EMBL/GenBank/DDBJ databases">
        <authorList>
            <person name="Kallberg Y."/>
            <person name="Tangrot J."/>
            <person name="Rosling A."/>
        </authorList>
    </citation>
    <scope>NUCLEOTIDE SEQUENCE</scope>
    <source>
        <strain evidence="1">87-6 pot B 2015</strain>
    </source>
</reference>
<dbReference type="Proteomes" id="UP000789375">
    <property type="component" value="Unassembled WGS sequence"/>
</dbReference>
<protein>
    <submittedName>
        <fullName evidence="1">16652_t:CDS:1</fullName>
    </submittedName>
</protein>
<feature type="non-terminal residue" evidence="1">
    <location>
        <position position="1"/>
    </location>
</feature>
<dbReference type="AlphaFoldDB" id="A0A9N9EAS3"/>
<dbReference type="EMBL" id="CAJVPP010005581">
    <property type="protein sequence ID" value="CAG8667419.1"/>
    <property type="molecule type" value="Genomic_DNA"/>
</dbReference>
<name>A0A9N9EAS3_FUNMO</name>